<dbReference type="PANTHER" id="PTHR43232:SF2">
    <property type="entry name" value="MOLYBDENUM COFACTOR BIOSYNTHESIS PROTEIN B"/>
    <property type="match status" value="1"/>
</dbReference>
<dbReference type="InterPro" id="IPR036425">
    <property type="entry name" value="MoaB/Mog-like_dom_sf"/>
</dbReference>
<evidence type="ECO:0000256" key="2">
    <source>
        <dbReference type="PIRNR" id="PIRNR006443"/>
    </source>
</evidence>
<gene>
    <name evidence="4" type="ORF">EV696_12815</name>
</gene>
<dbReference type="OrthoDB" id="9784492at2"/>
<dbReference type="CDD" id="cd00886">
    <property type="entry name" value="MogA_MoaB"/>
    <property type="match status" value="1"/>
</dbReference>
<dbReference type="GO" id="GO:0005829">
    <property type="term" value="C:cytosol"/>
    <property type="evidence" value="ECO:0007669"/>
    <property type="project" value="TreeGrafter"/>
</dbReference>
<accession>A0A4R6UCJ3</accession>
<dbReference type="InterPro" id="IPR001453">
    <property type="entry name" value="MoaB/Mog_dom"/>
</dbReference>
<keyword evidence="5" id="KW-1185">Reference proteome</keyword>
<organism evidence="4 5">
    <name type="scientific">Permianibacter aggregans</name>
    <dbReference type="NCBI Taxonomy" id="1510150"/>
    <lineage>
        <taxon>Bacteria</taxon>
        <taxon>Pseudomonadati</taxon>
        <taxon>Pseudomonadota</taxon>
        <taxon>Gammaproteobacteria</taxon>
        <taxon>Pseudomonadales</taxon>
        <taxon>Pseudomonadaceae</taxon>
        <taxon>Permianibacter</taxon>
    </lineage>
</organism>
<dbReference type="Pfam" id="PF00994">
    <property type="entry name" value="MoCF_biosynth"/>
    <property type="match status" value="1"/>
</dbReference>
<dbReference type="PIRSF" id="PIRSF006443">
    <property type="entry name" value="MoaB"/>
    <property type="match status" value="1"/>
</dbReference>
<keyword evidence="2" id="KW-0501">Molybdenum cofactor biosynthesis</keyword>
<dbReference type="Gene3D" id="3.40.980.10">
    <property type="entry name" value="MoaB/Mog-like domain"/>
    <property type="match status" value="1"/>
</dbReference>
<dbReference type="AlphaFoldDB" id="A0A4R6UCJ3"/>
<evidence type="ECO:0000259" key="3">
    <source>
        <dbReference type="SMART" id="SM00852"/>
    </source>
</evidence>
<dbReference type="EMBL" id="SNYM01000028">
    <property type="protein sequence ID" value="TDQ43616.1"/>
    <property type="molecule type" value="Genomic_DNA"/>
</dbReference>
<dbReference type="SUPFAM" id="SSF53218">
    <property type="entry name" value="Molybdenum cofactor biosynthesis proteins"/>
    <property type="match status" value="1"/>
</dbReference>
<dbReference type="GO" id="GO:0006777">
    <property type="term" value="P:Mo-molybdopterin cofactor biosynthetic process"/>
    <property type="evidence" value="ECO:0007669"/>
    <property type="project" value="UniProtKB-UniRule"/>
</dbReference>
<dbReference type="Proteomes" id="UP000295375">
    <property type="component" value="Unassembled WGS sequence"/>
</dbReference>
<proteinExistence type="inferred from homology"/>
<dbReference type="InterPro" id="IPR012245">
    <property type="entry name" value="MoaB"/>
</dbReference>
<dbReference type="UniPathway" id="UPA00344"/>
<name>A0A4R6UCJ3_9GAMM</name>
<sequence>MSRADKNKPFQALNIALMSVSDRHTLDTDDGALWLANAIAEAGHRCLHRELLRPNKYLLRARIAGWIADQQIQVIIVTGGTGLGDTDISEDAISVLFDRPVEGFGEEFRRLSFADIGSSAMQSRAFAGISNSTVIFVLPSSPAAIRLGWQQLIQAQLDARTGPCNMVGHLGGATCNHSTVTEADLPNR</sequence>
<evidence type="ECO:0000256" key="1">
    <source>
        <dbReference type="ARBA" id="ARBA00015262"/>
    </source>
</evidence>
<comment type="pathway">
    <text evidence="2">Cofactor biosynthesis; molybdopterin biosynthesis.</text>
</comment>
<comment type="similarity">
    <text evidence="2">Belongs to the MoaB/Mog family.</text>
</comment>
<evidence type="ECO:0000313" key="4">
    <source>
        <dbReference type="EMBL" id="TDQ43616.1"/>
    </source>
</evidence>
<dbReference type="PANTHER" id="PTHR43232">
    <property type="entry name" value="MOLYBDENUM COFACTOR BIOSYNTHESIS PROTEIN B"/>
    <property type="match status" value="1"/>
</dbReference>
<evidence type="ECO:0000313" key="5">
    <source>
        <dbReference type="Proteomes" id="UP000295375"/>
    </source>
</evidence>
<protein>
    <recommendedName>
        <fullName evidence="1 2">Molybdenum cofactor biosynthesis protein B</fullName>
    </recommendedName>
</protein>
<reference evidence="4 5" key="1">
    <citation type="submission" date="2019-03" db="EMBL/GenBank/DDBJ databases">
        <title>Genomic Encyclopedia of Type Strains, Phase IV (KMG-IV): sequencing the most valuable type-strain genomes for metagenomic binning, comparative biology and taxonomic classification.</title>
        <authorList>
            <person name="Goeker M."/>
        </authorList>
    </citation>
    <scope>NUCLEOTIDE SEQUENCE [LARGE SCALE GENOMIC DNA]</scope>
    <source>
        <strain evidence="4 5">DSM 103792</strain>
    </source>
</reference>
<dbReference type="RefSeq" id="WP_133593555.1">
    <property type="nucleotide sequence ID" value="NZ_CP037953.1"/>
</dbReference>
<comment type="caution">
    <text evidence="4">The sequence shown here is derived from an EMBL/GenBank/DDBJ whole genome shotgun (WGS) entry which is preliminary data.</text>
</comment>
<dbReference type="SMART" id="SM00852">
    <property type="entry name" value="MoCF_biosynth"/>
    <property type="match status" value="1"/>
</dbReference>
<dbReference type="NCBIfam" id="TIGR00177">
    <property type="entry name" value="molyb_syn"/>
    <property type="match status" value="1"/>
</dbReference>
<feature type="domain" description="MoaB/Mog" evidence="3">
    <location>
        <begin position="16"/>
        <end position="160"/>
    </location>
</feature>
<comment type="function">
    <text evidence="2">May be involved in the biosynthesis of molybdopterin.</text>
</comment>